<reference evidence="1 2" key="1">
    <citation type="submission" date="2019-06" db="EMBL/GenBank/DDBJ databases">
        <title>Genomic Encyclopedia of Type Strains, Phase IV (KMG-V): Genome sequencing to study the core and pangenomes of soil and plant-associated prokaryotes.</title>
        <authorList>
            <person name="Whitman W."/>
        </authorList>
    </citation>
    <scope>NUCLEOTIDE SEQUENCE [LARGE SCALE GENOMIC DNA]</scope>
    <source>
        <strain evidence="1 2">BR 11622</strain>
    </source>
</reference>
<evidence type="ECO:0000313" key="2">
    <source>
        <dbReference type="Proteomes" id="UP000315751"/>
    </source>
</evidence>
<sequence>MDQERLKQSALQLEEMSRRHATIDAEAKRFADAIAAVIVDVKAK</sequence>
<protein>
    <submittedName>
        <fullName evidence="1">Uncharacterized protein</fullName>
    </submittedName>
</protein>
<dbReference type="EMBL" id="VITR01000007">
    <property type="protein sequence ID" value="TWB41876.1"/>
    <property type="molecule type" value="Genomic_DNA"/>
</dbReference>
<gene>
    <name evidence="1" type="ORF">FBZ90_107252</name>
</gene>
<accession>A0A560H6D4</accession>
<dbReference type="Proteomes" id="UP000315751">
    <property type="component" value="Unassembled WGS sequence"/>
</dbReference>
<proteinExistence type="predicted"/>
<comment type="caution">
    <text evidence="1">The sequence shown here is derived from an EMBL/GenBank/DDBJ whole genome shotgun (WGS) entry which is preliminary data.</text>
</comment>
<dbReference type="RefSeq" id="WP_276509096.1">
    <property type="nucleotide sequence ID" value="NZ_VITR01000007.1"/>
</dbReference>
<keyword evidence="2" id="KW-1185">Reference proteome</keyword>
<name>A0A560H6D4_9PROT</name>
<organism evidence="1 2">
    <name type="scientific">Nitrospirillum amazonense</name>
    <dbReference type="NCBI Taxonomy" id="28077"/>
    <lineage>
        <taxon>Bacteria</taxon>
        <taxon>Pseudomonadati</taxon>
        <taxon>Pseudomonadota</taxon>
        <taxon>Alphaproteobacteria</taxon>
        <taxon>Rhodospirillales</taxon>
        <taxon>Azospirillaceae</taxon>
        <taxon>Nitrospirillum</taxon>
    </lineage>
</organism>
<dbReference type="AlphaFoldDB" id="A0A560H6D4"/>
<evidence type="ECO:0000313" key="1">
    <source>
        <dbReference type="EMBL" id="TWB41876.1"/>
    </source>
</evidence>